<evidence type="ECO:0000256" key="3">
    <source>
        <dbReference type="ARBA" id="ARBA00023315"/>
    </source>
</evidence>
<comment type="caution">
    <text evidence="6">The sequence shown here is derived from an EMBL/GenBank/DDBJ whole genome shotgun (WGS) entry which is preliminary data.</text>
</comment>
<protein>
    <submittedName>
        <fullName evidence="6">Acetyl-CoA acetyltransferase</fullName>
    </submittedName>
</protein>
<dbReference type="PANTHER" id="PTHR18919">
    <property type="entry name" value="ACETYL-COA C-ACYLTRANSFERASE"/>
    <property type="match status" value="1"/>
</dbReference>
<gene>
    <name evidence="6" type="ORF">FH608_018340</name>
</gene>
<dbReference type="Pfam" id="PF18313">
    <property type="entry name" value="TLP1_add_C"/>
    <property type="match status" value="1"/>
</dbReference>
<feature type="domain" description="Thiolase-like protein type 1 additional C-terminal" evidence="5">
    <location>
        <begin position="426"/>
        <end position="506"/>
    </location>
</feature>
<evidence type="ECO:0000259" key="5">
    <source>
        <dbReference type="Pfam" id="PF18313"/>
    </source>
</evidence>
<dbReference type="EMBL" id="VDLX02000006">
    <property type="protein sequence ID" value="KAB8194136.1"/>
    <property type="molecule type" value="Genomic_DNA"/>
</dbReference>
<dbReference type="AlphaFoldDB" id="A0A5C4WKL1"/>
<dbReference type="Proteomes" id="UP000312512">
    <property type="component" value="Unassembled WGS sequence"/>
</dbReference>
<organism evidence="6 7">
    <name type="scientific">Nonomuraea phyllanthi</name>
    <dbReference type="NCBI Taxonomy" id="2219224"/>
    <lineage>
        <taxon>Bacteria</taxon>
        <taxon>Bacillati</taxon>
        <taxon>Actinomycetota</taxon>
        <taxon>Actinomycetes</taxon>
        <taxon>Streptosporangiales</taxon>
        <taxon>Streptosporangiaceae</taxon>
        <taxon>Nonomuraea</taxon>
    </lineage>
</organism>
<feature type="region of interest" description="Disordered" evidence="4">
    <location>
        <begin position="514"/>
        <end position="547"/>
    </location>
</feature>
<dbReference type="Gene3D" id="3.40.47.10">
    <property type="match status" value="1"/>
</dbReference>
<dbReference type="Gene3D" id="2.40.50.840">
    <property type="match status" value="1"/>
</dbReference>
<keyword evidence="3" id="KW-0012">Acyltransferase</keyword>
<evidence type="ECO:0000313" key="6">
    <source>
        <dbReference type="EMBL" id="KAB8194136.1"/>
    </source>
</evidence>
<keyword evidence="7" id="KW-1185">Reference proteome</keyword>
<dbReference type="InterPro" id="IPR016039">
    <property type="entry name" value="Thiolase-like"/>
</dbReference>
<evidence type="ECO:0000256" key="4">
    <source>
        <dbReference type="SAM" id="MobiDB-lite"/>
    </source>
</evidence>
<name>A0A5C4WKL1_9ACTN</name>
<evidence type="ECO:0000256" key="2">
    <source>
        <dbReference type="ARBA" id="ARBA00022679"/>
    </source>
</evidence>
<dbReference type="PANTHER" id="PTHR18919:SF139">
    <property type="entry name" value="THIOLASE-LIKE PROTEIN TYPE 1 ADDITIONAL C-TERMINAL DOMAIN-CONTAINING PROTEIN"/>
    <property type="match status" value="1"/>
</dbReference>
<proteinExistence type="inferred from homology"/>
<dbReference type="SUPFAM" id="SSF53901">
    <property type="entry name" value="Thiolase-like"/>
    <property type="match status" value="2"/>
</dbReference>
<dbReference type="OrthoDB" id="4470569at2"/>
<dbReference type="InterPro" id="IPR040771">
    <property type="entry name" value="TLP1_add_C"/>
</dbReference>
<dbReference type="GO" id="GO:0016746">
    <property type="term" value="F:acyltransferase activity"/>
    <property type="evidence" value="ECO:0007669"/>
    <property type="project" value="UniProtKB-KW"/>
</dbReference>
<evidence type="ECO:0000313" key="7">
    <source>
        <dbReference type="Proteomes" id="UP000312512"/>
    </source>
</evidence>
<reference evidence="6 7" key="1">
    <citation type="submission" date="2019-10" db="EMBL/GenBank/DDBJ databases">
        <title>Nonomuraea sp. nov., isolated from Phyllanthus amarus.</title>
        <authorList>
            <person name="Klykleung N."/>
            <person name="Tanasupawat S."/>
        </authorList>
    </citation>
    <scope>NUCLEOTIDE SEQUENCE [LARGE SCALE GENOMIC DNA]</scope>
    <source>
        <strain evidence="6 7">PA1-10</strain>
    </source>
</reference>
<dbReference type="RefSeq" id="WP_139631742.1">
    <property type="nucleotide sequence ID" value="NZ_VDLX02000006.1"/>
</dbReference>
<comment type="similarity">
    <text evidence="1">Belongs to the thiolase-like superfamily. Thiolase family.</text>
</comment>
<accession>A0A5C4WKL1</accession>
<evidence type="ECO:0000256" key="1">
    <source>
        <dbReference type="ARBA" id="ARBA00010982"/>
    </source>
</evidence>
<dbReference type="NCBIfam" id="NF006105">
    <property type="entry name" value="PRK08257.1-4"/>
    <property type="match status" value="1"/>
</dbReference>
<feature type="compositionally biased region" description="Basic and acidic residues" evidence="4">
    <location>
        <begin position="517"/>
        <end position="529"/>
    </location>
</feature>
<keyword evidence="2 6" id="KW-0808">Transferase</keyword>
<sequence>MTFPDLDPRTPVLVGVGQSSERIGEPGYRRLSPVDLAAAAAREALADTGADPAAVAAAVDTVAGVRQFEISAPGVPAPLGRSTNYPRSVAARAGAAPRRAILEVVGGQGPQHLVNELAATIAAGGASAALVFGAEAISTVLHLAGAEDRPDFGETVEGDLEDRGYGLKGLGSRHLAAHGLADAPSQYALFDNARRARLKQTRQEYAAGMGALFAPFTTVAAANPHAAAPVERTAGELVTPGETNRLIAEPYTRYVVAREKVNQGAAVLLMSVEQARRLGVPRDRWVFLHGHADLRERDLLDRADLSRGPASVMAARHALELAGIGAGDLAAIDLYSCFPIAVSNICDGLGLPADGSRELTVTGGLPFFGGPGNNYSTHAIAEIVRRLRERPGTYGLVGANGGMLSKYSAGVYSTLPAPWRPDRSADLQAEIDSWPAVEQAVRADGWGTVETYTVKHGTGGRRTGIVIGRLEADGRRFVAMTADGDDRTLGLLTTGEPVGQRVHVRSLDAGNRVTVDGAREDGAREDGARVEGPLPPGPAVRRGEGPS</sequence>